<dbReference type="PROSITE" id="PS51832">
    <property type="entry name" value="HD_GYP"/>
    <property type="match status" value="1"/>
</dbReference>
<sequence>MHGAHGMTDEDSVRIPIEDIAIDIPCQCDVKDDLGTLTLMAGNAITAALRDQLIQRGVSHLEVSPQDADALLANNTANDAGVKGAKPAAASANAKRAGNQQRKDRSQETYSPVRAAAFQKQLSKSVSELASIGRRIDQLSNRDIQTACELPKALLEMVLDDCDQSIASIDSANEQDNLAHRCAQMSMLAINTGIEMEFDSDRLELLGQSGLLHDFGLYRLAPELRDPSAILTSAQQDEYRRHPNITQDLLKKFTIASDEIRVIVSQVHERPDGQGYPRGLRSNLTHPLANVLSVVDGYLSLTEPGPNRDPIQAHDALVVMLHEGTRGRYDSKALRAFLTQITLFPIGSRVLLNDDCEATVMRRDAAHYATPIVQADGSDEFVFTRTDSRKIRRPAVSQKRPEKRLLTDQISRVMMEELIAA</sequence>
<dbReference type="Pfam" id="PF13487">
    <property type="entry name" value="HD_5"/>
    <property type="match status" value="1"/>
</dbReference>
<evidence type="ECO:0000313" key="4">
    <source>
        <dbReference type="Proteomes" id="UP000322699"/>
    </source>
</evidence>
<name>A0A5B1CAT3_9BACT</name>
<proteinExistence type="predicted"/>
<dbReference type="PANTHER" id="PTHR43155">
    <property type="entry name" value="CYCLIC DI-GMP PHOSPHODIESTERASE PA4108-RELATED"/>
    <property type="match status" value="1"/>
</dbReference>
<feature type="compositionally biased region" description="Low complexity" evidence="1">
    <location>
        <begin position="82"/>
        <end position="98"/>
    </location>
</feature>
<organism evidence="3 4">
    <name type="scientific">Rubripirellula obstinata</name>
    <dbReference type="NCBI Taxonomy" id="406547"/>
    <lineage>
        <taxon>Bacteria</taxon>
        <taxon>Pseudomonadati</taxon>
        <taxon>Planctomycetota</taxon>
        <taxon>Planctomycetia</taxon>
        <taxon>Pirellulales</taxon>
        <taxon>Pirellulaceae</taxon>
        <taxon>Rubripirellula</taxon>
    </lineage>
</organism>
<evidence type="ECO:0000313" key="3">
    <source>
        <dbReference type="EMBL" id="KAA1257666.1"/>
    </source>
</evidence>
<dbReference type="CDD" id="cd00077">
    <property type="entry name" value="HDc"/>
    <property type="match status" value="1"/>
</dbReference>
<reference evidence="3 4" key="1">
    <citation type="submission" date="2019-08" db="EMBL/GenBank/DDBJ databases">
        <title>Deep-cultivation of Planctomycetes and their phenomic and genomic characterization uncovers novel biology.</title>
        <authorList>
            <person name="Wiegand S."/>
            <person name="Jogler M."/>
            <person name="Boedeker C."/>
            <person name="Pinto D."/>
            <person name="Vollmers J."/>
            <person name="Rivas-Marin E."/>
            <person name="Kohn T."/>
            <person name="Peeters S.H."/>
            <person name="Heuer A."/>
            <person name="Rast P."/>
            <person name="Oberbeckmann S."/>
            <person name="Bunk B."/>
            <person name="Jeske O."/>
            <person name="Meyerdierks A."/>
            <person name="Storesund J.E."/>
            <person name="Kallscheuer N."/>
            <person name="Luecker S."/>
            <person name="Lage O.M."/>
            <person name="Pohl T."/>
            <person name="Merkel B.J."/>
            <person name="Hornburger P."/>
            <person name="Mueller R.-W."/>
            <person name="Bruemmer F."/>
            <person name="Labrenz M."/>
            <person name="Spormann A.M."/>
            <person name="Op Den Camp H."/>
            <person name="Overmann J."/>
            <person name="Amann R."/>
            <person name="Jetten M.S.M."/>
            <person name="Mascher T."/>
            <person name="Medema M.H."/>
            <person name="Devos D.P."/>
            <person name="Kaster A.-K."/>
            <person name="Ovreas L."/>
            <person name="Rohde M."/>
            <person name="Galperin M.Y."/>
            <person name="Jogler C."/>
        </authorList>
    </citation>
    <scope>NUCLEOTIDE SEQUENCE [LARGE SCALE GENOMIC DNA]</scope>
    <source>
        <strain evidence="3 4">LF1</strain>
    </source>
</reference>
<dbReference type="Gene3D" id="1.10.3210.10">
    <property type="entry name" value="Hypothetical protein af1432"/>
    <property type="match status" value="1"/>
</dbReference>
<comment type="caution">
    <text evidence="3">The sequence shown here is derived from an EMBL/GenBank/DDBJ whole genome shotgun (WGS) entry which is preliminary data.</text>
</comment>
<dbReference type="Proteomes" id="UP000322699">
    <property type="component" value="Unassembled WGS sequence"/>
</dbReference>
<dbReference type="EMBL" id="VRLW01000001">
    <property type="protein sequence ID" value="KAA1257666.1"/>
    <property type="molecule type" value="Genomic_DNA"/>
</dbReference>
<dbReference type="InterPro" id="IPR003607">
    <property type="entry name" value="HD/PDEase_dom"/>
</dbReference>
<accession>A0A5B1CAT3</accession>
<dbReference type="OrthoDB" id="9804747at2"/>
<feature type="region of interest" description="Disordered" evidence="1">
    <location>
        <begin position="82"/>
        <end position="111"/>
    </location>
</feature>
<evidence type="ECO:0000259" key="2">
    <source>
        <dbReference type="PROSITE" id="PS51832"/>
    </source>
</evidence>
<dbReference type="SUPFAM" id="SSF109604">
    <property type="entry name" value="HD-domain/PDEase-like"/>
    <property type="match status" value="1"/>
</dbReference>
<feature type="domain" description="HD-GYP" evidence="2">
    <location>
        <begin position="155"/>
        <end position="353"/>
    </location>
</feature>
<evidence type="ECO:0000256" key="1">
    <source>
        <dbReference type="SAM" id="MobiDB-lite"/>
    </source>
</evidence>
<gene>
    <name evidence="3" type="ORF">LF1_01540</name>
</gene>
<keyword evidence="4" id="KW-1185">Reference proteome</keyword>
<dbReference type="InterPro" id="IPR037522">
    <property type="entry name" value="HD_GYP_dom"/>
</dbReference>
<protein>
    <recommendedName>
        <fullName evidence="2">HD-GYP domain-containing protein</fullName>
    </recommendedName>
</protein>
<dbReference type="AlphaFoldDB" id="A0A5B1CAT3"/>
<dbReference type="PANTHER" id="PTHR43155:SF2">
    <property type="entry name" value="CYCLIC DI-GMP PHOSPHODIESTERASE PA4108"/>
    <property type="match status" value="1"/>
</dbReference>